<comment type="caution">
    <text evidence="7">The sequence shown here is derived from an EMBL/GenBank/DDBJ whole genome shotgun (WGS) entry which is preliminary data.</text>
</comment>
<proteinExistence type="inferred from homology"/>
<feature type="compositionally biased region" description="Low complexity" evidence="5">
    <location>
        <begin position="134"/>
        <end position="149"/>
    </location>
</feature>
<dbReference type="GO" id="GO:0004674">
    <property type="term" value="F:protein serine/threonine kinase activity"/>
    <property type="evidence" value="ECO:0007669"/>
    <property type="project" value="UniProtKB-EC"/>
</dbReference>
<dbReference type="PROSITE" id="PS00108">
    <property type="entry name" value="PROTEIN_KINASE_ST"/>
    <property type="match status" value="1"/>
</dbReference>
<dbReference type="PANTHER" id="PTHR45832">
    <property type="entry name" value="SERINE/THREONINE-PROTEIN KINASE SAMKA-RELATED-RELATED"/>
    <property type="match status" value="1"/>
</dbReference>
<keyword evidence="4" id="KW-0067">ATP-binding</keyword>
<organism evidence="7 8">
    <name type="scientific">Hirundo rustica rustica</name>
    <dbReference type="NCBI Taxonomy" id="333673"/>
    <lineage>
        <taxon>Eukaryota</taxon>
        <taxon>Metazoa</taxon>
        <taxon>Chordata</taxon>
        <taxon>Craniata</taxon>
        <taxon>Vertebrata</taxon>
        <taxon>Euteleostomi</taxon>
        <taxon>Archelosauria</taxon>
        <taxon>Archosauria</taxon>
        <taxon>Dinosauria</taxon>
        <taxon>Saurischia</taxon>
        <taxon>Theropoda</taxon>
        <taxon>Coelurosauria</taxon>
        <taxon>Aves</taxon>
        <taxon>Neognathae</taxon>
        <taxon>Neoaves</taxon>
        <taxon>Telluraves</taxon>
        <taxon>Australaves</taxon>
        <taxon>Passeriformes</taxon>
        <taxon>Sylvioidea</taxon>
        <taxon>Hirundinidae</taxon>
        <taxon>Hirundo</taxon>
    </lineage>
</organism>
<dbReference type="InterPro" id="IPR011009">
    <property type="entry name" value="Kinase-like_dom_sf"/>
</dbReference>
<evidence type="ECO:0000256" key="5">
    <source>
        <dbReference type="SAM" id="MobiDB-lite"/>
    </source>
</evidence>
<dbReference type="InterPro" id="IPR000719">
    <property type="entry name" value="Prot_kinase_dom"/>
</dbReference>
<feature type="region of interest" description="Disordered" evidence="5">
    <location>
        <begin position="76"/>
        <end position="110"/>
    </location>
</feature>
<dbReference type="AlphaFoldDB" id="A0A3M0JXA7"/>
<feature type="domain" description="Protein kinase" evidence="6">
    <location>
        <begin position="175"/>
        <end position="429"/>
    </location>
</feature>
<sequence length="459" mass="50632">MTRNHSHLQNNTVIPKSTIIHNGTINREDPLWNIHSKGFDSTGLLGPALYSTGLSGQRASDSTAFIPIYHRQSRKQESEAAWAPSVSKDDDDKEEDNQALPVFRPEPEHPESIYASSGIVADGLPVSSEIGTPTPENSSPSSLCSNTSEEQNWIEEESLRKLRSIVSVGNPVTKYVGLEKIAKGGYGTVYTATDTATGGVVAIKQVSLHKQPQKELIVNELLVVRDNKHPNIVNYLDSYLVEDKLWIIMEYMDGGSLSSVVKEVQMTEGEMAAICQECLQALNFLHSNLVIHRDVKSENILLGMDGSVKLADFGLCAQMTSEQSKRNSLVGTAHWMAPEYVNKDAYGAKVDIWSFGIVVIEMLQGEPPYSNEIPLKALDLVAKKGVPKLENAEQLSAVFQDFLNCCLQTDEDTRWSAEQLLQDDCHNERKEHSGEKPSPAGQGRVLCQDLKKNVGVNRT</sequence>
<evidence type="ECO:0000259" key="6">
    <source>
        <dbReference type="PROSITE" id="PS50011"/>
    </source>
</evidence>
<evidence type="ECO:0000313" key="7">
    <source>
        <dbReference type="EMBL" id="RMC05398.1"/>
    </source>
</evidence>
<dbReference type="Proteomes" id="UP000269221">
    <property type="component" value="Unassembled WGS sequence"/>
</dbReference>
<comment type="similarity">
    <text evidence="1">Belongs to the protein kinase superfamily. STE Ser/Thr protein kinase family. STE20 subfamily.</text>
</comment>
<dbReference type="SMART" id="SM00220">
    <property type="entry name" value="S_TKc"/>
    <property type="match status" value="1"/>
</dbReference>
<dbReference type="SUPFAM" id="SSF56112">
    <property type="entry name" value="Protein kinase-like (PK-like)"/>
    <property type="match status" value="1"/>
</dbReference>
<dbReference type="InterPro" id="IPR008271">
    <property type="entry name" value="Ser/Thr_kinase_AS"/>
</dbReference>
<reference evidence="7 8" key="1">
    <citation type="submission" date="2018-07" db="EMBL/GenBank/DDBJ databases">
        <title>A high quality draft genome assembly of the barn swallow (H. rustica rustica).</title>
        <authorList>
            <person name="Formenti G."/>
            <person name="Chiara M."/>
            <person name="Poveda L."/>
            <person name="Francoijs K.-J."/>
            <person name="Bonisoli-Alquati A."/>
            <person name="Canova L."/>
            <person name="Gianfranceschi L."/>
            <person name="Horner D.S."/>
            <person name="Saino N."/>
        </authorList>
    </citation>
    <scope>NUCLEOTIDE SEQUENCE [LARGE SCALE GENOMIC DNA]</scope>
    <source>
        <strain evidence="7">Chelidonia</strain>
        <tissue evidence="7">Blood</tissue>
    </source>
</reference>
<evidence type="ECO:0000256" key="2">
    <source>
        <dbReference type="ARBA" id="ARBA00012513"/>
    </source>
</evidence>
<keyword evidence="8" id="KW-1185">Reference proteome</keyword>
<protein>
    <recommendedName>
        <fullName evidence="2">non-specific serine/threonine protein kinase</fullName>
        <ecNumber evidence="2">2.7.11.1</ecNumber>
    </recommendedName>
</protein>
<evidence type="ECO:0000256" key="4">
    <source>
        <dbReference type="ARBA" id="ARBA00022840"/>
    </source>
</evidence>
<dbReference type="PROSITE" id="PS50011">
    <property type="entry name" value="PROTEIN_KINASE_DOM"/>
    <property type="match status" value="1"/>
</dbReference>
<dbReference type="GO" id="GO:0005524">
    <property type="term" value="F:ATP binding"/>
    <property type="evidence" value="ECO:0007669"/>
    <property type="project" value="UniProtKB-KW"/>
</dbReference>
<dbReference type="Gene3D" id="1.10.510.10">
    <property type="entry name" value="Transferase(Phosphotransferase) domain 1"/>
    <property type="match status" value="1"/>
</dbReference>
<name>A0A3M0JXA7_HIRRU</name>
<accession>A0A3M0JXA7</accession>
<dbReference type="OrthoDB" id="1022360at2759"/>
<dbReference type="STRING" id="333673.A0A3M0JXA7"/>
<evidence type="ECO:0000256" key="3">
    <source>
        <dbReference type="ARBA" id="ARBA00022741"/>
    </source>
</evidence>
<evidence type="ECO:0000256" key="1">
    <source>
        <dbReference type="ARBA" id="ARBA00008874"/>
    </source>
</evidence>
<evidence type="ECO:0000313" key="8">
    <source>
        <dbReference type="Proteomes" id="UP000269221"/>
    </source>
</evidence>
<keyword evidence="3" id="KW-0547">Nucleotide-binding</keyword>
<dbReference type="InterPro" id="IPR051931">
    <property type="entry name" value="PAK3-like"/>
</dbReference>
<feature type="region of interest" description="Disordered" evidence="5">
    <location>
        <begin position="124"/>
        <end position="150"/>
    </location>
</feature>
<dbReference type="Pfam" id="PF00069">
    <property type="entry name" value="Pkinase"/>
    <property type="match status" value="1"/>
</dbReference>
<gene>
    <name evidence="7" type="ORF">DUI87_18588</name>
</gene>
<dbReference type="Gene3D" id="3.30.200.20">
    <property type="entry name" value="Phosphorylase Kinase, domain 1"/>
    <property type="match status" value="1"/>
</dbReference>
<dbReference type="FunFam" id="1.10.510.10:FF:000421">
    <property type="entry name" value="Serine/threonine-protein kinase PAK 6"/>
    <property type="match status" value="1"/>
</dbReference>
<dbReference type="EMBL" id="QRBI01000123">
    <property type="protein sequence ID" value="RMC05398.1"/>
    <property type="molecule type" value="Genomic_DNA"/>
</dbReference>
<dbReference type="PANTHER" id="PTHR45832:SF22">
    <property type="entry name" value="SERINE_THREONINE-PROTEIN KINASE SAMKA-RELATED"/>
    <property type="match status" value="1"/>
</dbReference>
<dbReference type="EC" id="2.7.11.1" evidence="2"/>